<dbReference type="EMBL" id="AEIJ01001071">
    <property type="status" value="NOT_ANNOTATED_CDS"/>
    <property type="molecule type" value="Genomic_DNA"/>
</dbReference>
<feature type="compositionally biased region" description="Basic residues" evidence="1">
    <location>
        <begin position="60"/>
        <end position="70"/>
    </location>
</feature>
<dbReference type="AlphaFoldDB" id="U5HJJ6"/>
<name>U5HJJ6_USTV1</name>
<dbReference type="EMBL" id="GL541868">
    <property type="protein sequence ID" value="KDE02257.1"/>
    <property type="molecule type" value="Genomic_DNA"/>
</dbReference>
<evidence type="ECO:0000313" key="4">
    <source>
        <dbReference type="Proteomes" id="UP000017200"/>
    </source>
</evidence>
<protein>
    <submittedName>
        <fullName evidence="2 3">Uncharacterized protein</fullName>
    </submittedName>
</protein>
<dbReference type="Proteomes" id="UP000017200">
    <property type="component" value="Unassembled WGS sequence"/>
</dbReference>
<dbReference type="EMBL" id="AEIJ01001072">
    <property type="status" value="NOT_ANNOTATED_CDS"/>
    <property type="molecule type" value="Genomic_DNA"/>
</dbReference>
<reference evidence="4" key="1">
    <citation type="submission" date="2010-11" db="EMBL/GenBank/DDBJ databases">
        <title>The genome sequence of Microbotryum violaceum strain p1A1 Lamole.</title>
        <authorList>
            <person name="Cuomo C."/>
            <person name="Perlin M."/>
            <person name="Young S.K."/>
            <person name="Zeng Q."/>
            <person name="Gargeya S."/>
            <person name="Alvarado L."/>
            <person name="Berlin A."/>
            <person name="Chapman S.B."/>
            <person name="Chen Z."/>
            <person name="Freedman E."/>
            <person name="Gellesch M."/>
            <person name="Goldberg J."/>
            <person name="Griggs A."/>
            <person name="Gujja S."/>
            <person name="Heilman E."/>
            <person name="Heiman D."/>
            <person name="Howarth C."/>
            <person name="Mehta T."/>
            <person name="Neiman D."/>
            <person name="Pearson M."/>
            <person name="Roberts A."/>
            <person name="Saif S."/>
            <person name="Shea T."/>
            <person name="Shenoy N."/>
            <person name="Sisk P."/>
            <person name="Stolte C."/>
            <person name="Sykes S."/>
            <person name="White J."/>
            <person name="Yandava C."/>
            <person name="Haas B."/>
            <person name="Nusbaum C."/>
            <person name="Birren B."/>
        </authorList>
    </citation>
    <scope>NUCLEOTIDE SEQUENCE [LARGE SCALE GENOMIC DNA]</scope>
    <source>
        <strain evidence="4">p1A1 Lamole</strain>
    </source>
</reference>
<gene>
    <name evidence="2" type="ORF">MVLG_07178</name>
</gene>
<reference evidence="2 4" key="3">
    <citation type="journal article" date="2015" name="BMC Genomics">
        <title>Sex and parasites: genomic and transcriptomic analysis of Microbotryum lychnidis-dioicae, the biotrophic and plant-castrating anther smut fungus.</title>
        <authorList>
            <person name="Perlin M.H."/>
            <person name="Amselem J."/>
            <person name="Fontanillas E."/>
            <person name="Toh S.S."/>
            <person name="Chen Z."/>
            <person name="Goldberg J."/>
            <person name="Duplessis S."/>
            <person name="Henrissat B."/>
            <person name="Young S."/>
            <person name="Zeng Q."/>
            <person name="Aguileta G."/>
            <person name="Petit E."/>
            <person name="Badouin H."/>
            <person name="Andrews J."/>
            <person name="Razeeq D."/>
            <person name="Gabaldon T."/>
            <person name="Quesneville H."/>
            <person name="Giraud T."/>
            <person name="Hood M.E."/>
            <person name="Schultz D.J."/>
            <person name="Cuomo C.A."/>
        </authorList>
    </citation>
    <scope>NUCLEOTIDE SEQUENCE [LARGE SCALE GENOMIC DNA]</scope>
    <source>
        <strain evidence="2">P1A1 Lamole</strain>
        <strain evidence="4">p1A1 Lamole</strain>
    </source>
</reference>
<evidence type="ECO:0000256" key="1">
    <source>
        <dbReference type="SAM" id="MobiDB-lite"/>
    </source>
</evidence>
<accession>U5HJJ6</accession>
<organism evidence="2">
    <name type="scientific">Microbotryum lychnidis-dioicae (strain p1A1 Lamole / MvSl-1064)</name>
    <name type="common">Anther smut fungus</name>
    <dbReference type="NCBI Taxonomy" id="683840"/>
    <lineage>
        <taxon>Eukaryota</taxon>
        <taxon>Fungi</taxon>
        <taxon>Dikarya</taxon>
        <taxon>Basidiomycota</taxon>
        <taxon>Pucciniomycotina</taxon>
        <taxon>Microbotryomycetes</taxon>
        <taxon>Microbotryales</taxon>
        <taxon>Microbotryaceae</taxon>
        <taxon>Microbotryum</taxon>
    </lineage>
</organism>
<dbReference type="InParanoid" id="U5HJJ6"/>
<dbReference type="EnsemblFungi" id="MVLG_07178T0">
    <property type="protein sequence ID" value="MVLG_07178T0"/>
    <property type="gene ID" value="MVLG_07178"/>
</dbReference>
<sequence length="108" mass="12523">MGVFLLKRMGKDEVEYEKVLAEAKKSSTPKQMHKILDRFKQESNLKKKETQEDAREVKKQKMATKIKKKAKKDDKTQAVRSGPHWFHTLGAMLQPTDITLSLFLQSSF</sequence>
<dbReference type="HOGENOM" id="CLU_2198965_0_0_1"/>
<evidence type="ECO:0000313" key="3">
    <source>
        <dbReference type="EnsemblFungi" id="MVLG_07178T0"/>
    </source>
</evidence>
<feature type="region of interest" description="Disordered" evidence="1">
    <location>
        <begin position="43"/>
        <end position="80"/>
    </location>
</feature>
<feature type="compositionally biased region" description="Basic and acidic residues" evidence="1">
    <location>
        <begin position="43"/>
        <end position="59"/>
    </location>
</feature>
<evidence type="ECO:0000313" key="2">
    <source>
        <dbReference type="EMBL" id="KDE02257.1"/>
    </source>
</evidence>
<reference evidence="3" key="4">
    <citation type="submission" date="2015-06" db="UniProtKB">
        <authorList>
            <consortium name="EnsemblFungi"/>
        </authorList>
    </citation>
    <scope>IDENTIFICATION</scope>
</reference>
<keyword evidence="4" id="KW-1185">Reference proteome</keyword>
<proteinExistence type="predicted"/>
<reference evidence="2" key="2">
    <citation type="submission" date="2010-11" db="EMBL/GenBank/DDBJ databases">
        <authorList>
            <consortium name="The Broad Institute Genome Sequencing Platform"/>
            <person name="Earl A."/>
            <person name="Ward D."/>
            <person name="Feldgarden M."/>
            <person name="Gevers D."/>
            <person name="Butler R."/>
            <person name="Young S.K."/>
            <person name="Zeng Q."/>
            <person name="Gargeya S."/>
            <person name="Fitzgerald M."/>
            <person name="Haas B."/>
            <person name="Abouelleil A."/>
            <person name="Alvarado L."/>
            <person name="Arachchi H.M."/>
            <person name="Berlin A."/>
            <person name="Brown A."/>
            <person name="Chapman S.B."/>
            <person name="Chen Z."/>
            <person name="Dunbar C."/>
            <person name="Freedman E."/>
            <person name="Gearin G."/>
            <person name="Gellesch M."/>
            <person name="Goldberg J."/>
            <person name="Griggs A."/>
            <person name="Gujja S."/>
            <person name="Heilman E."/>
            <person name="Heiman D."/>
            <person name="Howarth C."/>
            <person name="Larson L."/>
            <person name="Lui A."/>
            <person name="MacDonald P.J.P."/>
            <person name="Mehta T."/>
            <person name="Montmayeur A."/>
            <person name="Murphy C."/>
            <person name="Neiman D."/>
            <person name="Pearson M."/>
            <person name="Priest M."/>
            <person name="Roberts A."/>
            <person name="Saif S."/>
            <person name="Shea T."/>
            <person name="Shenoy N."/>
            <person name="Sisk P."/>
            <person name="Stolte C."/>
            <person name="Sykes S."/>
            <person name="White J."/>
            <person name="Yandava C."/>
            <person name="Wortman J."/>
            <person name="Nusbaum C."/>
            <person name="Birren B."/>
        </authorList>
    </citation>
    <scope>NUCLEOTIDE SEQUENCE</scope>
    <source>
        <strain evidence="2">P1A1 Lamole</strain>
    </source>
</reference>